<dbReference type="EMBL" id="BAAAEU010000005">
    <property type="protein sequence ID" value="GAA0709761.1"/>
    <property type="molecule type" value="Genomic_DNA"/>
</dbReference>
<organism evidence="2 3">
    <name type="scientific">Dokdonella soli</name>
    <dbReference type="NCBI Taxonomy" id="529810"/>
    <lineage>
        <taxon>Bacteria</taxon>
        <taxon>Pseudomonadati</taxon>
        <taxon>Pseudomonadota</taxon>
        <taxon>Gammaproteobacteria</taxon>
        <taxon>Lysobacterales</taxon>
        <taxon>Rhodanobacteraceae</taxon>
        <taxon>Dokdonella</taxon>
    </lineage>
</organism>
<name>A0ABP3TK08_9GAMM</name>
<evidence type="ECO:0000256" key="1">
    <source>
        <dbReference type="SAM" id="SignalP"/>
    </source>
</evidence>
<dbReference type="Proteomes" id="UP001501523">
    <property type="component" value="Unassembled WGS sequence"/>
</dbReference>
<feature type="chain" id="PRO_5045312946" description="PEP-CTERM sorting domain-containing protein" evidence="1">
    <location>
        <begin position="21"/>
        <end position="94"/>
    </location>
</feature>
<feature type="signal peptide" evidence="1">
    <location>
        <begin position="1"/>
        <end position="20"/>
    </location>
</feature>
<gene>
    <name evidence="2" type="ORF">GCM10009105_10460</name>
</gene>
<proteinExistence type="predicted"/>
<reference evidence="3" key="1">
    <citation type="journal article" date="2019" name="Int. J. Syst. Evol. Microbiol.">
        <title>The Global Catalogue of Microorganisms (GCM) 10K type strain sequencing project: providing services to taxonomists for standard genome sequencing and annotation.</title>
        <authorList>
            <consortium name="The Broad Institute Genomics Platform"/>
            <consortium name="The Broad Institute Genome Sequencing Center for Infectious Disease"/>
            <person name="Wu L."/>
            <person name="Ma J."/>
        </authorList>
    </citation>
    <scope>NUCLEOTIDE SEQUENCE [LARGE SCALE GENOMIC DNA]</scope>
    <source>
        <strain evidence="3">JCM 15421</strain>
    </source>
</reference>
<accession>A0ABP3TK08</accession>
<protein>
    <recommendedName>
        <fullName evidence="4">PEP-CTERM sorting domain-containing protein</fullName>
    </recommendedName>
</protein>
<keyword evidence="1" id="KW-0732">Signal</keyword>
<evidence type="ECO:0000313" key="3">
    <source>
        <dbReference type="Proteomes" id="UP001501523"/>
    </source>
</evidence>
<keyword evidence="3" id="KW-1185">Reference proteome</keyword>
<sequence>MLRLYTITLVLALVTLSALAASARAQSGGGPYLIDPAVIAGGGATLSGGQFRLSGTIGQPATSILSASTYRLYDGFWAAASPSSDLIFANGFDP</sequence>
<evidence type="ECO:0008006" key="4">
    <source>
        <dbReference type="Google" id="ProtNLM"/>
    </source>
</evidence>
<comment type="caution">
    <text evidence="2">The sequence shown here is derived from an EMBL/GenBank/DDBJ whole genome shotgun (WGS) entry which is preliminary data.</text>
</comment>
<evidence type="ECO:0000313" key="2">
    <source>
        <dbReference type="EMBL" id="GAA0709761.1"/>
    </source>
</evidence>
<dbReference type="RefSeq" id="WP_343787903.1">
    <property type="nucleotide sequence ID" value="NZ_BAAAEU010000005.1"/>
</dbReference>